<evidence type="ECO:0008006" key="4">
    <source>
        <dbReference type="Google" id="ProtNLM"/>
    </source>
</evidence>
<name>A0A835L671_SPOEX</name>
<evidence type="ECO:0000313" key="2">
    <source>
        <dbReference type="EMBL" id="KAF9418830.1"/>
    </source>
</evidence>
<gene>
    <name evidence="2" type="ORF">HW555_004497</name>
</gene>
<evidence type="ECO:0000313" key="3">
    <source>
        <dbReference type="Proteomes" id="UP000648187"/>
    </source>
</evidence>
<protein>
    <recommendedName>
        <fullName evidence="4">Endonuclease/exonuclease/phosphatase domain-containing protein</fullName>
    </recommendedName>
</protein>
<dbReference type="SUPFAM" id="SSF56219">
    <property type="entry name" value="DNase I-like"/>
    <property type="match status" value="1"/>
</dbReference>
<dbReference type="AlphaFoldDB" id="A0A835L671"/>
<organism evidence="2 3">
    <name type="scientific">Spodoptera exigua</name>
    <name type="common">Beet armyworm</name>
    <name type="synonym">Noctua fulgens</name>
    <dbReference type="NCBI Taxonomy" id="7107"/>
    <lineage>
        <taxon>Eukaryota</taxon>
        <taxon>Metazoa</taxon>
        <taxon>Ecdysozoa</taxon>
        <taxon>Arthropoda</taxon>
        <taxon>Hexapoda</taxon>
        <taxon>Insecta</taxon>
        <taxon>Pterygota</taxon>
        <taxon>Neoptera</taxon>
        <taxon>Endopterygota</taxon>
        <taxon>Lepidoptera</taxon>
        <taxon>Glossata</taxon>
        <taxon>Ditrysia</taxon>
        <taxon>Noctuoidea</taxon>
        <taxon>Noctuidae</taxon>
        <taxon>Amphipyrinae</taxon>
        <taxon>Spodoptera</taxon>
    </lineage>
</organism>
<proteinExistence type="predicted"/>
<dbReference type="Proteomes" id="UP000648187">
    <property type="component" value="Unassembled WGS sequence"/>
</dbReference>
<sequence>MHTRQLWKIICTGKRSLLNMDIDSWMCPECCCAIKKGGDNSLTPVGRKQDPNVTIRNKAVTNTAMRTNYSVESDTELASDMHALRSEMSVLKELLTKALSLISSHEEKLANYASQVEQLNKRLEKHEKYGVQFNDISQMQDNPASLFYVTEATFQQPRKKQQPKRQTNKVDYEKESHLCPQLDIPRFDHVESDKQTSDGSETVAVGQGSSFRVANDNSDEEWTVVKKRNSRQRPPPLCGTADPGRINLKAVEIRKYFHLWNMASSVDEVRQYITLLCPAANISVEELTTRGDYKSYKIGITAAFYEILYSADVWPVNAKIKPWINYRKHVSNTKTNDTANMSSARIPLVLHRRMEYETDCGEDLWASFTWHRRSYLVCIVYIKPSASDAEYMSWFCKTESFLNNFKGFVLIMGDLNLKSASMNVANYYCYFLSFCSLVDKNVILNHHGGMLDVVLVREGSHGVCVSSADGIVQPDAYHPPMEVERSKCHDDYKTYSNLRNTLKSRVEGAYRSYITRVESNIKLNPREFWRHISSLRSKGGFEPQVNFRGESFTGAAAAEAFAKFFASVFLTDVPRLNADSVNSFDVNHNSNYVNIFHITSEDVINGINKLKTSGSIGPD</sequence>
<dbReference type="EMBL" id="JACKWZ010000050">
    <property type="protein sequence ID" value="KAF9418830.1"/>
    <property type="molecule type" value="Genomic_DNA"/>
</dbReference>
<evidence type="ECO:0000256" key="1">
    <source>
        <dbReference type="SAM" id="Coils"/>
    </source>
</evidence>
<keyword evidence="1" id="KW-0175">Coiled coil</keyword>
<feature type="non-terminal residue" evidence="2">
    <location>
        <position position="619"/>
    </location>
</feature>
<keyword evidence="3" id="KW-1185">Reference proteome</keyword>
<comment type="caution">
    <text evidence="2">The sequence shown here is derived from an EMBL/GenBank/DDBJ whole genome shotgun (WGS) entry which is preliminary data.</text>
</comment>
<accession>A0A835L671</accession>
<dbReference type="InterPro" id="IPR036691">
    <property type="entry name" value="Endo/exonu/phosph_ase_sf"/>
</dbReference>
<feature type="coiled-coil region" evidence="1">
    <location>
        <begin position="102"/>
        <end position="129"/>
    </location>
</feature>
<reference evidence="2" key="1">
    <citation type="submission" date="2020-08" db="EMBL/GenBank/DDBJ databases">
        <title>Spodoptera exigua strain:BAW_Kor-Di-RS1 Genome sequencing and assembly.</title>
        <authorList>
            <person name="Kim J."/>
            <person name="Nam H.Y."/>
            <person name="Kwon M."/>
            <person name="Choi J.H."/>
            <person name="Cho S.R."/>
            <person name="Kim G.-H."/>
        </authorList>
    </citation>
    <scope>NUCLEOTIDE SEQUENCE</scope>
    <source>
        <strain evidence="2">BAW_Kor-Di-RS1</strain>
        <tissue evidence="2">Whole-body</tissue>
    </source>
</reference>